<sequence>GFNLSNVDSKADEESPSSPEKIIDSPTKVENIKSPIKDDIQDQKETSSTQQKVCESEEYILDKRNEKETSSETENVKNIAHDQIEICDVTCTETEDHKVIAKECEIKETFPLESEKESDEVSKAVTTENVENLVTVGNDNVEKSVKCSSDDINLALESHEISNAMECEDFSASTKLKSLMIKMMYLK</sequence>
<evidence type="ECO:0000256" key="1">
    <source>
        <dbReference type="SAM" id="MobiDB-lite"/>
    </source>
</evidence>
<evidence type="ECO:0000313" key="2">
    <source>
        <dbReference type="EMBL" id="GBP14570.1"/>
    </source>
</evidence>
<comment type="caution">
    <text evidence="2">The sequence shown here is derived from an EMBL/GenBank/DDBJ whole genome shotgun (WGS) entry which is preliminary data.</text>
</comment>
<evidence type="ECO:0000313" key="3">
    <source>
        <dbReference type="Proteomes" id="UP000299102"/>
    </source>
</evidence>
<protein>
    <submittedName>
        <fullName evidence="2">Uncharacterized protein</fullName>
    </submittedName>
</protein>
<feature type="compositionally biased region" description="Basic and acidic residues" evidence="1">
    <location>
        <begin position="60"/>
        <end position="70"/>
    </location>
</feature>
<dbReference type="AlphaFoldDB" id="A0A4C1TLU6"/>
<reference evidence="2 3" key="1">
    <citation type="journal article" date="2019" name="Commun. Biol.">
        <title>The bagworm genome reveals a unique fibroin gene that provides high tensile strength.</title>
        <authorList>
            <person name="Kono N."/>
            <person name="Nakamura H."/>
            <person name="Ohtoshi R."/>
            <person name="Tomita M."/>
            <person name="Numata K."/>
            <person name="Arakawa K."/>
        </authorList>
    </citation>
    <scope>NUCLEOTIDE SEQUENCE [LARGE SCALE GENOMIC DNA]</scope>
</reference>
<keyword evidence="3" id="KW-1185">Reference proteome</keyword>
<feature type="region of interest" description="Disordered" evidence="1">
    <location>
        <begin position="1"/>
        <end position="74"/>
    </location>
</feature>
<dbReference type="EMBL" id="BGZK01005562">
    <property type="protein sequence ID" value="GBP14570.1"/>
    <property type="molecule type" value="Genomic_DNA"/>
</dbReference>
<dbReference type="Proteomes" id="UP000299102">
    <property type="component" value="Unassembled WGS sequence"/>
</dbReference>
<feature type="non-terminal residue" evidence="2">
    <location>
        <position position="1"/>
    </location>
</feature>
<gene>
    <name evidence="2" type="ORF">EVAR_101558_1</name>
</gene>
<accession>A0A4C1TLU6</accession>
<feature type="compositionally biased region" description="Basic and acidic residues" evidence="1">
    <location>
        <begin position="35"/>
        <end position="45"/>
    </location>
</feature>
<proteinExistence type="predicted"/>
<name>A0A4C1TLU6_EUMVA</name>
<organism evidence="2 3">
    <name type="scientific">Eumeta variegata</name>
    <name type="common">Bagworm moth</name>
    <name type="synonym">Eumeta japonica</name>
    <dbReference type="NCBI Taxonomy" id="151549"/>
    <lineage>
        <taxon>Eukaryota</taxon>
        <taxon>Metazoa</taxon>
        <taxon>Ecdysozoa</taxon>
        <taxon>Arthropoda</taxon>
        <taxon>Hexapoda</taxon>
        <taxon>Insecta</taxon>
        <taxon>Pterygota</taxon>
        <taxon>Neoptera</taxon>
        <taxon>Endopterygota</taxon>
        <taxon>Lepidoptera</taxon>
        <taxon>Glossata</taxon>
        <taxon>Ditrysia</taxon>
        <taxon>Tineoidea</taxon>
        <taxon>Psychidae</taxon>
        <taxon>Oiketicinae</taxon>
        <taxon>Eumeta</taxon>
    </lineage>
</organism>